<dbReference type="PANTHER" id="PTHR43047">
    <property type="entry name" value="TWO-COMPONENT HISTIDINE PROTEIN KINASE"/>
    <property type="match status" value="1"/>
</dbReference>
<comment type="catalytic activity">
    <reaction evidence="1">
        <text>ATP + protein L-histidine = ADP + protein N-phospho-L-histidine.</text>
        <dbReference type="EC" id="2.7.13.3"/>
    </reaction>
</comment>
<dbReference type="InterPro" id="IPR036890">
    <property type="entry name" value="HATPase_C_sf"/>
</dbReference>
<dbReference type="SMART" id="SM00387">
    <property type="entry name" value="HATPase_c"/>
    <property type="match status" value="1"/>
</dbReference>
<keyword evidence="6" id="KW-0902">Two-component regulatory system</keyword>
<dbReference type="InterPro" id="IPR004358">
    <property type="entry name" value="Sig_transdc_His_kin-like_C"/>
</dbReference>
<accession>D7E987</accession>
<dbReference type="Gene3D" id="1.10.287.130">
    <property type="match status" value="1"/>
</dbReference>
<keyword evidence="3" id="KW-0597">Phosphoprotein</keyword>
<dbReference type="Pfam" id="PF00512">
    <property type="entry name" value="HisKA"/>
    <property type="match status" value="1"/>
</dbReference>
<dbReference type="GO" id="GO:0005886">
    <property type="term" value="C:plasma membrane"/>
    <property type="evidence" value="ECO:0007669"/>
    <property type="project" value="TreeGrafter"/>
</dbReference>
<dbReference type="GO" id="GO:0009927">
    <property type="term" value="F:histidine phosphotransfer kinase activity"/>
    <property type="evidence" value="ECO:0007669"/>
    <property type="project" value="TreeGrafter"/>
</dbReference>
<dbReference type="STRING" id="644295.Metev_1154"/>
<evidence type="ECO:0000256" key="4">
    <source>
        <dbReference type="ARBA" id="ARBA00022679"/>
    </source>
</evidence>
<evidence type="ECO:0000256" key="6">
    <source>
        <dbReference type="ARBA" id="ARBA00023012"/>
    </source>
</evidence>
<dbReference type="SUPFAM" id="SSF55874">
    <property type="entry name" value="ATPase domain of HSP90 chaperone/DNA topoisomerase II/histidine kinase"/>
    <property type="match status" value="1"/>
</dbReference>
<feature type="domain" description="PAS" evidence="9">
    <location>
        <begin position="374"/>
        <end position="424"/>
    </location>
</feature>
<keyword evidence="4" id="KW-0808">Transferase</keyword>
<dbReference type="SUPFAM" id="SSF47384">
    <property type="entry name" value="Homodimeric domain of signal transducing histidine kinase"/>
    <property type="match status" value="1"/>
</dbReference>
<evidence type="ECO:0000259" key="8">
    <source>
        <dbReference type="PROSITE" id="PS50109"/>
    </source>
</evidence>
<dbReference type="KEGG" id="mev:Metev_1154"/>
<dbReference type="InterPro" id="IPR000014">
    <property type="entry name" value="PAS"/>
</dbReference>
<dbReference type="FunFam" id="1.10.287.130:FF:000001">
    <property type="entry name" value="Two-component sensor histidine kinase"/>
    <property type="match status" value="1"/>
</dbReference>
<evidence type="ECO:0000256" key="1">
    <source>
        <dbReference type="ARBA" id="ARBA00000085"/>
    </source>
</evidence>
<dbReference type="GO" id="GO:0000155">
    <property type="term" value="F:phosphorelay sensor kinase activity"/>
    <property type="evidence" value="ECO:0007669"/>
    <property type="project" value="InterPro"/>
</dbReference>
<dbReference type="CDD" id="cd00082">
    <property type="entry name" value="HisKA"/>
    <property type="match status" value="1"/>
</dbReference>
<dbReference type="InterPro" id="IPR001610">
    <property type="entry name" value="PAC"/>
</dbReference>
<evidence type="ECO:0000259" key="10">
    <source>
        <dbReference type="PROSITE" id="PS50113"/>
    </source>
</evidence>
<dbReference type="PANTHER" id="PTHR43047:SF72">
    <property type="entry name" value="OSMOSENSING HISTIDINE PROTEIN KINASE SLN1"/>
    <property type="match status" value="1"/>
</dbReference>
<dbReference type="EC" id="2.7.13.3" evidence="2"/>
<dbReference type="InterPro" id="IPR013767">
    <property type="entry name" value="PAS_fold"/>
</dbReference>
<keyword evidence="12" id="KW-1185">Reference proteome</keyword>
<dbReference type="Pfam" id="PF00989">
    <property type="entry name" value="PAS"/>
    <property type="match status" value="1"/>
</dbReference>
<dbReference type="Gene3D" id="3.30.565.10">
    <property type="entry name" value="Histidine kinase-like ATPase, C-terminal domain"/>
    <property type="match status" value="1"/>
</dbReference>
<dbReference type="PROSITE" id="PS50112">
    <property type="entry name" value="PAS"/>
    <property type="match status" value="2"/>
</dbReference>
<dbReference type="InterPro" id="IPR013656">
    <property type="entry name" value="PAS_4"/>
</dbReference>
<protein>
    <recommendedName>
        <fullName evidence="2">histidine kinase</fullName>
        <ecNumber evidence="2">2.7.13.3</ecNumber>
    </recommendedName>
</protein>
<evidence type="ECO:0000256" key="2">
    <source>
        <dbReference type="ARBA" id="ARBA00012438"/>
    </source>
</evidence>
<proteinExistence type="predicted"/>
<dbReference type="InterPro" id="IPR029016">
    <property type="entry name" value="GAF-like_dom_sf"/>
</dbReference>
<dbReference type="Proteomes" id="UP000000391">
    <property type="component" value="Chromosome"/>
</dbReference>
<dbReference type="PROSITE" id="PS50109">
    <property type="entry name" value="HIS_KIN"/>
    <property type="match status" value="1"/>
</dbReference>
<reference evidence="11 12" key="1">
    <citation type="submission" date="2010-06" db="EMBL/GenBank/DDBJ databases">
        <title>Complete sequence chromosome of Methanohalobium evestigatum Z-7303.</title>
        <authorList>
            <consortium name="US DOE Joint Genome Institute"/>
            <person name="Lucas S."/>
            <person name="Copeland A."/>
            <person name="Lapidus A."/>
            <person name="Cheng J.-F."/>
            <person name="Bruce D."/>
            <person name="Goodwin L."/>
            <person name="Pitluck S."/>
            <person name="Saunders E."/>
            <person name="Detter J.C."/>
            <person name="Han C."/>
            <person name="Tapia R."/>
            <person name="Land M."/>
            <person name="Hauser L."/>
            <person name="Kyrpides N."/>
            <person name="Mikhailova N."/>
            <person name="Sieprawska-Lupa M."/>
            <person name="Whitman W.B."/>
            <person name="Anderson I."/>
            <person name="Woyke T."/>
        </authorList>
    </citation>
    <scope>NUCLEOTIDE SEQUENCE [LARGE SCALE GENOMIC DNA]</scope>
    <source>
        <strain evidence="12">ATCC BAA-1072 / DSM 3721 / NBRC 107634 / OCM 161 / Z-7303</strain>
    </source>
</reference>
<dbReference type="SMART" id="SM00091">
    <property type="entry name" value="PAS"/>
    <property type="match status" value="2"/>
</dbReference>
<dbReference type="InterPro" id="IPR005467">
    <property type="entry name" value="His_kinase_dom"/>
</dbReference>
<feature type="domain" description="PAC" evidence="10">
    <location>
        <begin position="447"/>
        <end position="497"/>
    </location>
</feature>
<dbReference type="PRINTS" id="PR00344">
    <property type="entry name" value="BCTRLSENSOR"/>
</dbReference>
<dbReference type="HOGENOM" id="CLU_000445_114_71_2"/>
<evidence type="ECO:0000259" key="9">
    <source>
        <dbReference type="PROSITE" id="PS50112"/>
    </source>
</evidence>
<organism evidence="11 12">
    <name type="scientific">Methanohalobium evestigatum (strain ATCC BAA-1072 / DSM 3721 / NBRC 107634 / OCM 161 / Z-7303)</name>
    <dbReference type="NCBI Taxonomy" id="644295"/>
    <lineage>
        <taxon>Archaea</taxon>
        <taxon>Methanobacteriati</taxon>
        <taxon>Methanobacteriota</taxon>
        <taxon>Stenosarchaea group</taxon>
        <taxon>Methanomicrobia</taxon>
        <taxon>Methanosarcinales</taxon>
        <taxon>Methanosarcinaceae</taxon>
        <taxon>Methanohalobium</taxon>
    </lineage>
</organism>
<feature type="domain" description="Histidine kinase" evidence="8">
    <location>
        <begin position="515"/>
        <end position="734"/>
    </location>
</feature>
<dbReference type="SMART" id="SM00086">
    <property type="entry name" value="PAC"/>
    <property type="match status" value="2"/>
</dbReference>
<dbReference type="EMBL" id="CP002069">
    <property type="protein sequence ID" value="ADI74035.1"/>
    <property type="molecule type" value="Genomic_DNA"/>
</dbReference>
<dbReference type="SMART" id="SM00388">
    <property type="entry name" value="HisKA"/>
    <property type="match status" value="1"/>
</dbReference>
<dbReference type="InterPro" id="IPR003661">
    <property type="entry name" value="HisK_dim/P_dom"/>
</dbReference>
<dbReference type="CDD" id="cd16922">
    <property type="entry name" value="HATPase_EvgS-ArcB-TorS-like"/>
    <property type="match status" value="1"/>
</dbReference>
<keyword evidence="7" id="KW-1133">Transmembrane helix</keyword>
<keyword evidence="5 11" id="KW-0418">Kinase</keyword>
<feature type="transmembrane region" description="Helical" evidence="7">
    <location>
        <begin position="53"/>
        <end position="75"/>
    </location>
</feature>
<dbReference type="SUPFAM" id="SSF55781">
    <property type="entry name" value="GAF domain-like"/>
    <property type="match status" value="1"/>
</dbReference>
<feature type="domain" description="PAS" evidence="9">
    <location>
        <begin position="254"/>
        <end position="324"/>
    </location>
</feature>
<dbReference type="InterPro" id="IPR036097">
    <property type="entry name" value="HisK_dim/P_sf"/>
</dbReference>
<dbReference type="GO" id="GO:0006355">
    <property type="term" value="P:regulation of DNA-templated transcription"/>
    <property type="evidence" value="ECO:0007669"/>
    <property type="project" value="InterPro"/>
</dbReference>
<dbReference type="Pfam" id="PF08448">
    <property type="entry name" value="PAS_4"/>
    <property type="match status" value="1"/>
</dbReference>
<keyword evidence="7" id="KW-0812">Transmembrane</keyword>
<dbReference type="Gene3D" id="3.30.450.20">
    <property type="entry name" value="PAS domain"/>
    <property type="match status" value="2"/>
</dbReference>
<keyword evidence="7" id="KW-0472">Membrane</keyword>
<evidence type="ECO:0000313" key="12">
    <source>
        <dbReference type="Proteomes" id="UP000000391"/>
    </source>
</evidence>
<dbReference type="OrthoDB" id="342253at2157"/>
<dbReference type="Pfam" id="PF02518">
    <property type="entry name" value="HATPase_c"/>
    <property type="match status" value="1"/>
</dbReference>
<dbReference type="SUPFAM" id="SSF55785">
    <property type="entry name" value="PYP-like sensor domain (PAS domain)"/>
    <property type="match status" value="2"/>
</dbReference>
<dbReference type="InterPro" id="IPR000700">
    <property type="entry name" value="PAS-assoc_C"/>
</dbReference>
<name>D7E987_METEZ</name>
<sequence length="747" mass="85197">MVFNLPNELLDFFGRKKILILLTLFLGIFVVLVETIIEIYYLFPSSSLSAFDVFAHLLILPLFLLFGLVIANIMGEYKRLNNVIRSINNVNQLIVRESNLNKLIEETCNNLTQTNAFDSAWIIIFDEDNNVNASSESGVGAVFYDFLEKYESNDTIKCIQEVFNQDGILVIENTEYTCMACPLSSEEPGKNSLVSKLNYGNKNYGLMAVSGPSNIISEREKDLFQEVANDISYSLYNIEMKKELKKREEDLKESENKFRSYVDYAPFWIFVIDRHGNYVDVNPTASSMTEYTMNELLSMNIVDLHPSDAYEQVNLVFNELVDTGSISTELPFITKNGDRRIWIVEAVKLNEDRFLGFTTDITERKIEEDKVKESEQRFRTLIEHAADAIIVHDFDGNILYVNELACESLGYIKDKLLSMNVTDFDPYVDVDVFRDKYWNKTSPDTSYLVETYHKRSDGTIYPVEVRLTRIDLGGKPAILGFVRDITMQKQTEDNLVYAKMEAYAANQAKSDMIANVSHELRTPLTTIIGFSDVLLKGKAGDLNDSQEKYLSKIHDRGQQLHNIINEMLDLSKIDSGELDVSCEYIAVHELFENLKSNVYPIASKKGLTIETKINQRVDYIYADELKLKHILYNLLYNSVKFTDDGSITIKLDLDENNNYKFSVVDSGIGIPNEKLNQIFEPFKQLDTGTSRKYSGTGLGLTLVKRLVELHGGNIWVESEVGTGSKFTFTIPSDENDIKIRKTKHLTT</sequence>
<evidence type="ECO:0000313" key="11">
    <source>
        <dbReference type="EMBL" id="ADI74035.1"/>
    </source>
</evidence>
<dbReference type="InterPro" id="IPR035965">
    <property type="entry name" value="PAS-like_dom_sf"/>
</dbReference>
<dbReference type="Gene3D" id="3.30.450.40">
    <property type="match status" value="1"/>
</dbReference>
<dbReference type="InterPro" id="IPR003594">
    <property type="entry name" value="HATPase_dom"/>
</dbReference>
<gene>
    <name evidence="11" type="ordered locus">Metev_1154</name>
</gene>
<dbReference type="FunFam" id="3.30.565.10:FF:000010">
    <property type="entry name" value="Sensor histidine kinase RcsC"/>
    <property type="match status" value="1"/>
</dbReference>
<dbReference type="PROSITE" id="PS50113">
    <property type="entry name" value="PAC"/>
    <property type="match status" value="1"/>
</dbReference>
<feature type="transmembrane region" description="Helical" evidence="7">
    <location>
        <begin position="18"/>
        <end position="41"/>
    </location>
</feature>
<evidence type="ECO:0000256" key="5">
    <source>
        <dbReference type="ARBA" id="ARBA00022777"/>
    </source>
</evidence>
<evidence type="ECO:0000256" key="3">
    <source>
        <dbReference type="ARBA" id="ARBA00022553"/>
    </source>
</evidence>
<evidence type="ECO:0000256" key="7">
    <source>
        <dbReference type="SAM" id="Phobius"/>
    </source>
</evidence>
<dbReference type="AlphaFoldDB" id="D7E987"/>
<dbReference type="NCBIfam" id="TIGR00229">
    <property type="entry name" value="sensory_box"/>
    <property type="match status" value="2"/>
</dbReference>
<dbReference type="CDD" id="cd00130">
    <property type="entry name" value="PAS"/>
    <property type="match status" value="2"/>
</dbReference>